<evidence type="ECO:0000256" key="5">
    <source>
        <dbReference type="PROSITE-ProRule" id="PRU01016"/>
    </source>
</evidence>
<dbReference type="InterPro" id="IPR001525">
    <property type="entry name" value="C5_MeTfrase"/>
</dbReference>
<dbReference type="GO" id="GO:0009307">
    <property type="term" value="P:DNA restriction-modification system"/>
    <property type="evidence" value="ECO:0007669"/>
    <property type="project" value="UniProtKB-KW"/>
</dbReference>
<dbReference type="Gene3D" id="3.90.120.10">
    <property type="entry name" value="DNA Methylase, subunit A, domain 2"/>
    <property type="match status" value="1"/>
</dbReference>
<dbReference type="PRINTS" id="PR00105">
    <property type="entry name" value="C5METTRFRASE"/>
</dbReference>
<dbReference type="InterPro" id="IPR031303">
    <property type="entry name" value="C5_meth_CS"/>
</dbReference>
<dbReference type="Gene3D" id="1.10.1670.10">
    <property type="entry name" value="Helix-hairpin-Helix base-excision DNA repair enzymes (C-terminal)"/>
    <property type="match status" value="1"/>
</dbReference>
<organism evidence="8 9">
    <name type="scientific">Sanguibacter gelidistatuariae</name>
    <dbReference type="NCBI Taxonomy" id="1814289"/>
    <lineage>
        <taxon>Bacteria</taxon>
        <taxon>Bacillati</taxon>
        <taxon>Actinomycetota</taxon>
        <taxon>Actinomycetes</taxon>
        <taxon>Micrococcales</taxon>
        <taxon>Sanguibacteraceae</taxon>
        <taxon>Sanguibacter</taxon>
    </lineage>
</organism>
<dbReference type="NCBIfam" id="TIGR00675">
    <property type="entry name" value="dcm"/>
    <property type="match status" value="1"/>
</dbReference>
<dbReference type="STRING" id="1814289.SAMN05216410_0482"/>
<dbReference type="GO" id="GO:0032259">
    <property type="term" value="P:methylation"/>
    <property type="evidence" value="ECO:0007669"/>
    <property type="project" value="UniProtKB-KW"/>
</dbReference>
<feature type="active site" evidence="5">
    <location>
        <position position="125"/>
    </location>
</feature>
<reference evidence="8 9" key="1">
    <citation type="submission" date="2016-09" db="EMBL/GenBank/DDBJ databases">
        <authorList>
            <person name="Capua I."/>
            <person name="De Benedictis P."/>
            <person name="Joannis T."/>
            <person name="Lombin L.H."/>
            <person name="Cattoli G."/>
        </authorList>
    </citation>
    <scope>NUCLEOTIDE SEQUENCE [LARGE SCALE GENOMIC DNA]</scope>
    <source>
        <strain evidence="8 9">ISLP-3</strain>
    </source>
</reference>
<dbReference type="GO" id="GO:0003677">
    <property type="term" value="F:DNA binding"/>
    <property type="evidence" value="ECO:0007669"/>
    <property type="project" value="TreeGrafter"/>
</dbReference>
<dbReference type="PROSITE" id="PS51679">
    <property type="entry name" value="SAM_MT_C5"/>
    <property type="match status" value="1"/>
</dbReference>
<keyword evidence="1 5" id="KW-0489">Methyltransferase</keyword>
<evidence type="ECO:0000256" key="6">
    <source>
        <dbReference type="RuleBase" id="RU000416"/>
    </source>
</evidence>
<dbReference type="Pfam" id="PF00145">
    <property type="entry name" value="DNA_methylase"/>
    <property type="match status" value="1"/>
</dbReference>
<evidence type="ECO:0000313" key="8">
    <source>
        <dbReference type="EMBL" id="SDB85617.1"/>
    </source>
</evidence>
<protein>
    <recommendedName>
        <fullName evidence="7">Cytosine-specific methyltransferase</fullName>
        <ecNumber evidence="7">2.1.1.37</ecNumber>
    </recommendedName>
</protein>
<evidence type="ECO:0000256" key="1">
    <source>
        <dbReference type="ARBA" id="ARBA00022603"/>
    </source>
</evidence>
<comment type="similarity">
    <text evidence="5 6">Belongs to the class I-like SAM-binding methyltransferase superfamily. C5-methyltransferase family.</text>
</comment>
<dbReference type="AlphaFoldDB" id="A0A1G6GUD8"/>
<dbReference type="PROSITE" id="PS00094">
    <property type="entry name" value="C5_MTASE_1"/>
    <property type="match status" value="1"/>
</dbReference>
<dbReference type="GO" id="GO:0003886">
    <property type="term" value="F:DNA (cytosine-5-)-methyltransferase activity"/>
    <property type="evidence" value="ECO:0007669"/>
    <property type="project" value="UniProtKB-EC"/>
</dbReference>
<evidence type="ECO:0000256" key="7">
    <source>
        <dbReference type="RuleBase" id="RU000417"/>
    </source>
</evidence>
<dbReference type="PANTHER" id="PTHR10629:SF52">
    <property type="entry name" value="DNA (CYTOSINE-5)-METHYLTRANSFERASE 1"/>
    <property type="match status" value="1"/>
</dbReference>
<dbReference type="InterPro" id="IPR050390">
    <property type="entry name" value="C5-Methyltransferase"/>
</dbReference>
<dbReference type="RefSeq" id="WP_093180514.1">
    <property type="nucleotide sequence ID" value="NZ_FMYH01000001.1"/>
</dbReference>
<keyword evidence="2 5" id="KW-0808">Transferase</keyword>
<dbReference type="PROSITE" id="PS00095">
    <property type="entry name" value="C5_MTASE_2"/>
    <property type="match status" value="1"/>
</dbReference>
<dbReference type="EC" id="2.1.1.37" evidence="7"/>
<dbReference type="InterPro" id="IPR023170">
    <property type="entry name" value="HhH_base_excis_C"/>
</dbReference>
<dbReference type="GO" id="GO:0044027">
    <property type="term" value="P:negative regulation of gene expression via chromosomal CpG island methylation"/>
    <property type="evidence" value="ECO:0007669"/>
    <property type="project" value="TreeGrafter"/>
</dbReference>
<dbReference type="PANTHER" id="PTHR10629">
    <property type="entry name" value="CYTOSINE-SPECIFIC METHYLTRANSFERASE"/>
    <property type="match status" value="1"/>
</dbReference>
<dbReference type="InterPro" id="IPR011257">
    <property type="entry name" value="DNA_glycosylase"/>
</dbReference>
<dbReference type="SUPFAM" id="SSF48150">
    <property type="entry name" value="DNA-glycosylase"/>
    <property type="match status" value="1"/>
</dbReference>
<dbReference type="Gene3D" id="1.10.340.30">
    <property type="entry name" value="Hypothetical protein, domain 2"/>
    <property type="match status" value="1"/>
</dbReference>
<dbReference type="GO" id="GO:0006281">
    <property type="term" value="P:DNA repair"/>
    <property type="evidence" value="ECO:0007669"/>
    <property type="project" value="InterPro"/>
</dbReference>
<accession>A0A1G6GUD8</accession>
<evidence type="ECO:0000256" key="2">
    <source>
        <dbReference type="ARBA" id="ARBA00022679"/>
    </source>
</evidence>
<dbReference type="Gene3D" id="3.40.50.150">
    <property type="entry name" value="Vaccinia Virus protein VP39"/>
    <property type="match status" value="1"/>
</dbReference>
<comment type="catalytic activity">
    <reaction evidence="7">
        <text>a 2'-deoxycytidine in DNA + S-adenosyl-L-methionine = a 5-methyl-2'-deoxycytidine in DNA + S-adenosyl-L-homocysteine + H(+)</text>
        <dbReference type="Rhea" id="RHEA:13681"/>
        <dbReference type="Rhea" id="RHEA-COMP:11369"/>
        <dbReference type="Rhea" id="RHEA-COMP:11370"/>
        <dbReference type="ChEBI" id="CHEBI:15378"/>
        <dbReference type="ChEBI" id="CHEBI:57856"/>
        <dbReference type="ChEBI" id="CHEBI:59789"/>
        <dbReference type="ChEBI" id="CHEBI:85452"/>
        <dbReference type="ChEBI" id="CHEBI:85454"/>
        <dbReference type="EC" id="2.1.1.37"/>
    </reaction>
</comment>
<dbReference type="OrthoDB" id="9813719at2"/>
<dbReference type="SUPFAM" id="SSF53335">
    <property type="entry name" value="S-adenosyl-L-methionine-dependent methyltransferases"/>
    <property type="match status" value="1"/>
</dbReference>
<dbReference type="Proteomes" id="UP000199039">
    <property type="component" value="Unassembled WGS sequence"/>
</dbReference>
<dbReference type="EMBL" id="FMYH01000001">
    <property type="protein sequence ID" value="SDB85617.1"/>
    <property type="molecule type" value="Genomic_DNA"/>
</dbReference>
<evidence type="ECO:0000256" key="3">
    <source>
        <dbReference type="ARBA" id="ARBA00022691"/>
    </source>
</evidence>
<gene>
    <name evidence="8" type="ORF">SAMN05216410_0482</name>
</gene>
<evidence type="ECO:0000256" key="4">
    <source>
        <dbReference type="ARBA" id="ARBA00022747"/>
    </source>
</evidence>
<keyword evidence="3 5" id="KW-0949">S-adenosyl-L-methionine</keyword>
<sequence length="646" mass="71675">MDPDTSHSATKQVRSIALRLSHHPEHVSDAEGFALLCARLRRDQPDRLLVADLFSGAGGLSYGLEAAGMRVVFGADHYSEANATHAHHFAGLSVDWDLSEVGVVEEVAALLRESRIDVLAGGPPCQPFSKAGRSGIRHRVREGLRDPIDARRDLWRSYLEVVRLSMPRAVIMENVPDMALDREMFILRSMALDLEHLGYSVSTRIVQTSDYGVPQHRQRLILVALRHNLEFVWPEPVERPVTLRQAISDLPSVQGGWHIAENRAGFQTYSGAIDPFQREMRARVPRTHAGRIYDHVTRPVREDDLVAFDLMDNTTRYSDLPAELRRYRSDIFDDKYKRLDYDSVSRTITAHIAKDGYWYIHPEQNRTITVREAARIQTFPDHFRFAGTPTAAFKQIGNAVPPRLGEAIGGAVAAAIRSSHPAGLSREDTAALLDAWWRTTVRVSMPWLKGATRWQVVVGELLLERSSQLVREALWPVVRDWREPADTLSAKDALILVANWINRQSAAEQLIRIAESLILADAESVSLVALDQAVLDGALPSGVGDLATLAGDSAITDDDELPVIVNQAILRVASRYANDLSRAKNKNSDGRLAVARLIGFGRPSRNAHVALLEIGRSICSTKDPECSVCPLVRTCAYAALHSLATD</sequence>
<dbReference type="InterPro" id="IPR029063">
    <property type="entry name" value="SAM-dependent_MTases_sf"/>
</dbReference>
<dbReference type="InterPro" id="IPR018117">
    <property type="entry name" value="C5_DNA_meth_AS"/>
</dbReference>
<evidence type="ECO:0000313" key="9">
    <source>
        <dbReference type="Proteomes" id="UP000199039"/>
    </source>
</evidence>
<name>A0A1G6GUD8_9MICO</name>
<proteinExistence type="inferred from homology"/>
<keyword evidence="9" id="KW-1185">Reference proteome</keyword>
<keyword evidence="4" id="KW-0680">Restriction system</keyword>